<evidence type="ECO:0000313" key="1">
    <source>
        <dbReference type="EMBL" id="KAJ1095471.1"/>
    </source>
</evidence>
<dbReference type="Proteomes" id="UP001066276">
    <property type="component" value="Chromosome 10"/>
</dbReference>
<accession>A0AAV7LW36</accession>
<dbReference type="EMBL" id="JANPWB010000014">
    <property type="protein sequence ID" value="KAJ1095471.1"/>
    <property type="molecule type" value="Genomic_DNA"/>
</dbReference>
<keyword evidence="2" id="KW-1185">Reference proteome</keyword>
<comment type="caution">
    <text evidence="1">The sequence shown here is derived from an EMBL/GenBank/DDBJ whole genome shotgun (WGS) entry which is preliminary data.</text>
</comment>
<proteinExistence type="predicted"/>
<name>A0AAV7LW36_PLEWA</name>
<reference evidence="1" key="1">
    <citation type="journal article" date="2022" name="bioRxiv">
        <title>Sequencing and chromosome-scale assembly of the giantPleurodeles waltlgenome.</title>
        <authorList>
            <person name="Brown T."/>
            <person name="Elewa A."/>
            <person name="Iarovenko S."/>
            <person name="Subramanian E."/>
            <person name="Araus A.J."/>
            <person name="Petzold A."/>
            <person name="Susuki M."/>
            <person name="Suzuki K.-i.T."/>
            <person name="Hayashi T."/>
            <person name="Toyoda A."/>
            <person name="Oliveira C."/>
            <person name="Osipova E."/>
            <person name="Leigh N.D."/>
            <person name="Simon A."/>
            <person name="Yun M.H."/>
        </authorList>
    </citation>
    <scope>NUCLEOTIDE SEQUENCE</scope>
    <source>
        <strain evidence="1">20211129_DDA</strain>
        <tissue evidence="1">Liver</tissue>
    </source>
</reference>
<organism evidence="1 2">
    <name type="scientific">Pleurodeles waltl</name>
    <name type="common">Iberian ribbed newt</name>
    <dbReference type="NCBI Taxonomy" id="8319"/>
    <lineage>
        <taxon>Eukaryota</taxon>
        <taxon>Metazoa</taxon>
        <taxon>Chordata</taxon>
        <taxon>Craniata</taxon>
        <taxon>Vertebrata</taxon>
        <taxon>Euteleostomi</taxon>
        <taxon>Amphibia</taxon>
        <taxon>Batrachia</taxon>
        <taxon>Caudata</taxon>
        <taxon>Salamandroidea</taxon>
        <taxon>Salamandridae</taxon>
        <taxon>Pleurodelinae</taxon>
        <taxon>Pleurodeles</taxon>
    </lineage>
</organism>
<gene>
    <name evidence="1" type="ORF">NDU88_000634</name>
</gene>
<evidence type="ECO:0000313" key="2">
    <source>
        <dbReference type="Proteomes" id="UP001066276"/>
    </source>
</evidence>
<protein>
    <submittedName>
        <fullName evidence="1">Uncharacterized protein</fullName>
    </submittedName>
</protein>
<sequence length="130" mass="14854">MVATESPAEALLLLLRRHLGNRLLPASAGHVICPSLSEEPHQRVHRKIDHKPEIPRHHRHLKNDGIHSRVLERGSRHNGCLLYEGLDPKHQGLKLHLILWYRGYHSPRGFWTGNGLDPVSILRNVQNPLV</sequence>
<dbReference type="AlphaFoldDB" id="A0AAV7LW36"/>